<name>A0A495JXY8_9ACTN</name>
<accession>A0A495JXY8</accession>
<keyword evidence="3" id="KW-1185">Reference proteome</keyword>
<protein>
    <submittedName>
        <fullName evidence="2">Uncharacterized protein</fullName>
    </submittedName>
</protein>
<keyword evidence="1" id="KW-0812">Transmembrane</keyword>
<evidence type="ECO:0000313" key="2">
    <source>
        <dbReference type="EMBL" id="RKR93202.1"/>
    </source>
</evidence>
<sequence length="59" mass="6167">MNRVKNKGLRTFLSVLAGLAVIFFGTSDGRGVTNAILALAVVAALIVWHLTKPGNTSVS</sequence>
<feature type="transmembrane region" description="Helical" evidence="1">
    <location>
        <begin position="32"/>
        <end position="51"/>
    </location>
</feature>
<keyword evidence="1" id="KW-0472">Membrane</keyword>
<reference evidence="2 3" key="1">
    <citation type="submission" date="2018-10" db="EMBL/GenBank/DDBJ databases">
        <title>Sequencing the genomes of 1000 actinobacteria strains.</title>
        <authorList>
            <person name="Klenk H.-P."/>
        </authorList>
    </citation>
    <scope>NUCLEOTIDE SEQUENCE [LARGE SCALE GENOMIC DNA]</scope>
    <source>
        <strain evidence="2 3">DSM 45175</strain>
    </source>
</reference>
<comment type="caution">
    <text evidence="2">The sequence shown here is derived from an EMBL/GenBank/DDBJ whole genome shotgun (WGS) entry which is preliminary data.</text>
</comment>
<dbReference type="EMBL" id="RBKT01000001">
    <property type="protein sequence ID" value="RKR93202.1"/>
    <property type="molecule type" value="Genomic_DNA"/>
</dbReference>
<keyword evidence="1" id="KW-1133">Transmembrane helix</keyword>
<evidence type="ECO:0000313" key="3">
    <source>
        <dbReference type="Proteomes" id="UP000277671"/>
    </source>
</evidence>
<evidence type="ECO:0000256" key="1">
    <source>
        <dbReference type="SAM" id="Phobius"/>
    </source>
</evidence>
<organism evidence="2 3">
    <name type="scientific">Micromonospora pisi</name>
    <dbReference type="NCBI Taxonomy" id="589240"/>
    <lineage>
        <taxon>Bacteria</taxon>
        <taxon>Bacillati</taxon>
        <taxon>Actinomycetota</taxon>
        <taxon>Actinomycetes</taxon>
        <taxon>Micromonosporales</taxon>
        <taxon>Micromonosporaceae</taxon>
        <taxon>Micromonospora</taxon>
    </lineage>
</organism>
<gene>
    <name evidence="2" type="ORF">BDK92_7723</name>
</gene>
<dbReference type="Proteomes" id="UP000277671">
    <property type="component" value="Unassembled WGS sequence"/>
</dbReference>
<dbReference type="AlphaFoldDB" id="A0A495JXY8"/>
<proteinExistence type="predicted"/>
<feature type="transmembrane region" description="Helical" evidence="1">
    <location>
        <begin position="9"/>
        <end position="26"/>
    </location>
</feature>